<sequence>MYHIDFSTRPEVVAAKNAGSRPVPAVPRRALQGRIGAIDPAGWPRGSRPVAVLRQVGLAVRSAAFVLWRRS</sequence>
<keyword evidence="2" id="KW-1185">Reference proteome</keyword>
<reference evidence="1" key="1">
    <citation type="submission" date="2021-04" db="EMBL/GenBank/DDBJ databases">
        <title>Dactylosporangium aurantiacum NRRL B-8018 full assembly.</title>
        <authorList>
            <person name="Hartkoorn R.C."/>
            <person name="Beaudoing E."/>
            <person name="Hot D."/>
        </authorList>
    </citation>
    <scope>NUCLEOTIDE SEQUENCE</scope>
    <source>
        <strain evidence="1">NRRL B-8018</strain>
    </source>
</reference>
<dbReference type="AlphaFoldDB" id="A0A9Q9MRK6"/>
<evidence type="ECO:0000313" key="2">
    <source>
        <dbReference type="Proteomes" id="UP001058003"/>
    </source>
</evidence>
<dbReference type="KEGG" id="daur:Daura_21880"/>
<dbReference type="Proteomes" id="UP001058003">
    <property type="component" value="Chromosome"/>
</dbReference>
<organism evidence="1 2">
    <name type="scientific">Dactylosporangium aurantiacum</name>
    <dbReference type="NCBI Taxonomy" id="35754"/>
    <lineage>
        <taxon>Bacteria</taxon>
        <taxon>Bacillati</taxon>
        <taxon>Actinomycetota</taxon>
        <taxon>Actinomycetes</taxon>
        <taxon>Micromonosporales</taxon>
        <taxon>Micromonosporaceae</taxon>
        <taxon>Dactylosporangium</taxon>
    </lineage>
</organism>
<gene>
    <name evidence="1" type="ORF">Daura_21880</name>
</gene>
<proteinExistence type="predicted"/>
<dbReference type="EMBL" id="CP073767">
    <property type="protein sequence ID" value="UWZ58587.1"/>
    <property type="molecule type" value="Genomic_DNA"/>
</dbReference>
<accession>A0A9Q9MRK6</accession>
<protein>
    <submittedName>
        <fullName evidence="1">Uncharacterized protein</fullName>
    </submittedName>
</protein>
<evidence type="ECO:0000313" key="1">
    <source>
        <dbReference type="EMBL" id="UWZ58587.1"/>
    </source>
</evidence>
<dbReference type="RefSeq" id="WP_156090368.1">
    <property type="nucleotide sequence ID" value="NZ_CP073767.1"/>
</dbReference>
<name>A0A9Q9MRK6_9ACTN</name>